<evidence type="ECO:0000313" key="1">
    <source>
        <dbReference type="EMBL" id="SVD77026.1"/>
    </source>
</evidence>
<protein>
    <recommendedName>
        <fullName evidence="2">DUF1552 domain-containing protein</fullName>
    </recommendedName>
</protein>
<dbReference type="InterPro" id="IPR011447">
    <property type="entry name" value="DUF1552"/>
</dbReference>
<evidence type="ECO:0008006" key="2">
    <source>
        <dbReference type="Google" id="ProtNLM"/>
    </source>
</evidence>
<feature type="non-terminal residue" evidence="1">
    <location>
        <position position="262"/>
    </location>
</feature>
<dbReference type="EMBL" id="UINC01172121">
    <property type="protein sequence ID" value="SVD77026.1"/>
    <property type="molecule type" value="Genomic_DNA"/>
</dbReference>
<name>A0A382Y161_9ZZZZ</name>
<gene>
    <name evidence="1" type="ORF">METZ01_LOCUS429880</name>
</gene>
<sequence length="262" mass="29453">MPQTWKENQAGLHEGYYNHCSYRSPTQPVPAEIDPRNVLNRLFGKRGKEGKVTQANPLDRQMLDRVLGGARDLRRTLAKVDQQKLDEYLDSVRAVERRIATIETRQQDAALEKNGVGPSKRHATDSAPIEVKIPEGDKRSQYMQVMCDLTILAFQTDTTRVSTYVGSRPNGASYPELGFSNQHHSQTHYGKDQEKIRKVAAINEFNVAQFAYMVKKMHDLKEGEGTLLDNCIMMWGSGLEDGNKHQRKNLPFILAGKGGGAL</sequence>
<dbReference type="Pfam" id="PF07586">
    <property type="entry name" value="HXXSHH"/>
    <property type="match status" value="1"/>
</dbReference>
<organism evidence="1">
    <name type="scientific">marine metagenome</name>
    <dbReference type="NCBI Taxonomy" id="408172"/>
    <lineage>
        <taxon>unclassified sequences</taxon>
        <taxon>metagenomes</taxon>
        <taxon>ecological metagenomes</taxon>
    </lineage>
</organism>
<dbReference type="AlphaFoldDB" id="A0A382Y161"/>
<reference evidence="1" key="1">
    <citation type="submission" date="2018-05" db="EMBL/GenBank/DDBJ databases">
        <authorList>
            <person name="Lanie J.A."/>
            <person name="Ng W.-L."/>
            <person name="Kazmierczak K.M."/>
            <person name="Andrzejewski T.M."/>
            <person name="Davidsen T.M."/>
            <person name="Wayne K.J."/>
            <person name="Tettelin H."/>
            <person name="Glass J.I."/>
            <person name="Rusch D."/>
            <person name="Podicherti R."/>
            <person name="Tsui H.-C.T."/>
            <person name="Winkler M.E."/>
        </authorList>
    </citation>
    <scope>NUCLEOTIDE SEQUENCE</scope>
</reference>
<proteinExistence type="predicted"/>
<accession>A0A382Y161</accession>